<dbReference type="Pfam" id="PF05185">
    <property type="entry name" value="PRMT5"/>
    <property type="match status" value="2"/>
</dbReference>
<keyword evidence="1 4" id="KW-0489">Methyltransferase</keyword>
<feature type="domain" description="PRMT5 oligomerisation" evidence="10">
    <location>
        <begin position="381"/>
        <end position="571"/>
    </location>
</feature>
<evidence type="ECO:0000259" key="8">
    <source>
        <dbReference type="Pfam" id="PF05185"/>
    </source>
</evidence>
<dbReference type="GO" id="GO:0005634">
    <property type="term" value="C:nucleus"/>
    <property type="evidence" value="ECO:0007669"/>
    <property type="project" value="TreeGrafter"/>
</dbReference>
<proteinExistence type="inferred from homology"/>
<keyword evidence="12" id="KW-1185">Reference proteome</keyword>
<feature type="active site" description="Proton donor/acceptor" evidence="5">
    <location>
        <position position="358"/>
    </location>
</feature>
<dbReference type="InterPro" id="IPR035248">
    <property type="entry name" value="PRMT5_C"/>
</dbReference>
<feature type="domain" description="PRMT5 arginine-N-methyltransferase" evidence="8">
    <location>
        <begin position="271"/>
        <end position="312"/>
    </location>
</feature>
<feature type="binding site" evidence="6">
    <location>
        <begin position="306"/>
        <end position="307"/>
    </location>
    <ligand>
        <name>S-adenosyl-L-methionine</name>
        <dbReference type="ChEBI" id="CHEBI:59789"/>
    </ligand>
</feature>
<evidence type="ECO:0000256" key="5">
    <source>
        <dbReference type="PIRSR" id="PIRSR015894-1"/>
    </source>
</evidence>
<evidence type="ECO:0000313" key="12">
    <source>
        <dbReference type="Proteomes" id="UP001150538"/>
    </source>
</evidence>
<dbReference type="InterPro" id="IPR025799">
    <property type="entry name" value="Arg_MeTrfase"/>
</dbReference>
<accession>A0A9W7ZX88</accession>
<dbReference type="GO" id="GO:0032259">
    <property type="term" value="P:methylation"/>
    <property type="evidence" value="ECO:0007669"/>
    <property type="project" value="UniProtKB-KW"/>
</dbReference>
<evidence type="ECO:0000259" key="10">
    <source>
        <dbReference type="Pfam" id="PF17286"/>
    </source>
</evidence>
<dbReference type="Gene3D" id="3.20.20.150">
    <property type="entry name" value="Divalent-metal-dependent TIM barrel enzymes"/>
    <property type="match status" value="1"/>
</dbReference>
<dbReference type="PIRSF" id="PIRSF015894">
    <property type="entry name" value="Skb1_MeTrfase"/>
    <property type="match status" value="1"/>
</dbReference>
<evidence type="ECO:0000256" key="3">
    <source>
        <dbReference type="ARBA" id="ARBA00022691"/>
    </source>
</evidence>
<organism evidence="11 12">
    <name type="scientific">Mycoemilia scoparia</name>
    <dbReference type="NCBI Taxonomy" id="417184"/>
    <lineage>
        <taxon>Eukaryota</taxon>
        <taxon>Fungi</taxon>
        <taxon>Fungi incertae sedis</taxon>
        <taxon>Zoopagomycota</taxon>
        <taxon>Kickxellomycotina</taxon>
        <taxon>Kickxellomycetes</taxon>
        <taxon>Kickxellales</taxon>
        <taxon>Kickxellaceae</taxon>
        <taxon>Mycoemilia</taxon>
    </lineage>
</organism>
<feature type="binding site" evidence="6">
    <location>
        <begin position="333"/>
        <end position="334"/>
    </location>
    <ligand>
        <name>S-adenosyl-L-methionine</name>
        <dbReference type="ChEBI" id="CHEBI:59789"/>
    </ligand>
</feature>
<keyword evidence="3 4" id="KW-0949">S-adenosyl-L-methionine</keyword>
<evidence type="ECO:0000256" key="4">
    <source>
        <dbReference type="PIRNR" id="PIRNR015894"/>
    </source>
</evidence>
<dbReference type="GO" id="GO:0005829">
    <property type="term" value="C:cytosol"/>
    <property type="evidence" value="ECO:0007669"/>
    <property type="project" value="TreeGrafter"/>
</dbReference>
<comment type="caution">
    <text evidence="11">The sequence shown here is derived from an EMBL/GenBank/DDBJ whole genome shotgun (WGS) entry which is preliminary data.</text>
</comment>
<dbReference type="PANTHER" id="PTHR10738">
    <property type="entry name" value="PROTEIN ARGININE N-METHYLTRANSFERASE 5"/>
    <property type="match status" value="1"/>
</dbReference>
<dbReference type="Gene3D" id="3.40.50.150">
    <property type="entry name" value="Vaccinia Virus protein VP39"/>
    <property type="match status" value="2"/>
</dbReference>
<dbReference type="Pfam" id="PF17285">
    <property type="entry name" value="PRMT5_TIM"/>
    <property type="match status" value="1"/>
</dbReference>
<feature type="site" description="Critical for specifying symmetric addition of methyl groups" evidence="7">
    <location>
        <position position="300"/>
    </location>
</feature>
<evidence type="ECO:0000259" key="9">
    <source>
        <dbReference type="Pfam" id="PF17285"/>
    </source>
</evidence>
<feature type="domain" description="PRMT5 TIM barrel" evidence="9">
    <location>
        <begin position="33"/>
        <end position="262"/>
    </location>
</feature>
<sequence>MTYDKLSIGVEPLGDISDLDTYYENIDQDLCQDFVILPVINGSPEKSSLIYDPNTPFSLKDTVFKTSKNTYRVIAGLGNLKGDGKDWSYEMVERNSAWIKKQLTYVSYQGCTGVLLPEIESYSGSIVSLGQLVLLVLSDAELMVEILIRVRVAGTEEDIEKKWQLWHRVRTVFLEVEDVDLENIDMWSRWFAEPVACLSIPTTLFLQNSNGYPVLRPTVQRLLQQWMDYNVAIIVSEKKENTCQTNNAQLSDYVKYVRHLHHKLPKKSQDEILANTHRDYLQAPLQPLMNNLGSVTYEVFEQDSHKYIQYEEVWLEKNNAEIWGNQVKLVYADMREWSPPEKAHILASELLGSFGDNELSPECLDGAQSCLRSDGVCIPQEYTSYIAPISSSKLYSSIEAHGSEKYAETPYVVRFHEANRVAPTKSAWSFSHPISPDILEKSKREGSPNKHNQRHCSVNFSTSKSAVIHGIAGYFESSLYKDVRISIVPETHSCGMFSWFPIYFPLKTPLSIVPGSKVVVSIWRRSSNAKVWHEWLVEVFSNPVSKQGDGHPGLLISSSGIHNVGGSSFWIGL</sequence>
<reference evidence="11" key="1">
    <citation type="submission" date="2022-07" db="EMBL/GenBank/DDBJ databases">
        <title>Phylogenomic reconstructions and comparative analyses of Kickxellomycotina fungi.</title>
        <authorList>
            <person name="Reynolds N.K."/>
            <person name="Stajich J.E."/>
            <person name="Barry K."/>
            <person name="Grigoriev I.V."/>
            <person name="Crous P."/>
            <person name="Smith M.E."/>
        </authorList>
    </citation>
    <scope>NUCLEOTIDE SEQUENCE</scope>
    <source>
        <strain evidence="11">NBRC 100468</strain>
    </source>
</reference>
<dbReference type="GO" id="GO:0016274">
    <property type="term" value="F:protein-arginine N-methyltransferase activity"/>
    <property type="evidence" value="ECO:0007669"/>
    <property type="project" value="InterPro"/>
</dbReference>
<dbReference type="Gene3D" id="2.70.160.11">
    <property type="entry name" value="Hnrnp arginine n-methyltransferase1"/>
    <property type="match status" value="1"/>
</dbReference>
<dbReference type="Pfam" id="PF17286">
    <property type="entry name" value="PRMT5_C"/>
    <property type="match status" value="1"/>
</dbReference>
<comment type="similarity">
    <text evidence="4">Belongs to the class I-like SAM-binding methyltransferase superfamily.</text>
</comment>
<evidence type="ECO:0000256" key="6">
    <source>
        <dbReference type="PIRSR" id="PIRSR015894-2"/>
    </source>
</evidence>
<dbReference type="AlphaFoldDB" id="A0A9W7ZX88"/>
<name>A0A9W7ZX88_9FUNG</name>
<gene>
    <name evidence="11" type="ORF">H4219_004496</name>
</gene>
<evidence type="ECO:0000313" key="11">
    <source>
        <dbReference type="EMBL" id="KAJ1915068.1"/>
    </source>
</evidence>
<feature type="domain" description="PRMT5 arginine-N-methyltransferase" evidence="8">
    <location>
        <begin position="313"/>
        <end position="378"/>
    </location>
</feature>
<feature type="binding site" evidence="6">
    <location>
        <position position="297"/>
    </location>
    <ligand>
        <name>S-adenosyl-L-methionine</name>
        <dbReference type="ChEBI" id="CHEBI:59789"/>
    </ligand>
</feature>
<feature type="binding site" evidence="6">
    <location>
        <position position="316"/>
    </location>
    <ligand>
        <name>S-adenosyl-L-methionine</name>
        <dbReference type="ChEBI" id="CHEBI:59789"/>
    </ligand>
</feature>
<dbReference type="EMBL" id="JANBPU010000164">
    <property type="protein sequence ID" value="KAJ1915068.1"/>
    <property type="molecule type" value="Genomic_DNA"/>
</dbReference>
<dbReference type="PANTHER" id="PTHR10738:SF0">
    <property type="entry name" value="PROTEIN ARGININE N-METHYLTRANSFERASE 5"/>
    <property type="match status" value="1"/>
</dbReference>
<dbReference type="InterPro" id="IPR007857">
    <property type="entry name" value="Arg_MeTrfase_PRMT5"/>
</dbReference>
<dbReference type="GO" id="GO:0006355">
    <property type="term" value="P:regulation of DNA-templated transcription"/>
    <property type="evidence" value="ECO:0007669"/>
    <property type="project" value="TreeGrafter"/>
</dbReference>
<dbReference type="OrthoDB" id="1368803at2759"/>
<dbReference type="Proteomes" id="UP001150538">
    <property type="component" value="Unassembled WGS sequence"/>
</dbReference>
<evidence type="ECO:0000256" key="2">
    <source>
        <dbReference type="ARBA" id="ARBA00022679"/>
    </source>
</evidence>
<dbReference type="PROSITE" id="PS51678">
    <property type="entry name" value="SAM_MT_PRMT"/>
    <property type="match status" value="1"/>
</dbReference>
<protein>
    <recommendedName>
        <fullName evidence="4">Protein arginine N-methyltransferase</fullName>
    </recommendedName>
</protein>
<dbReference type="InterPro" id="IPR035075">
    <property type="entry name" value="PRMT5"/>
</dbReference>
<dbReference type="InterPro" id="IPR035247">
    <property type="entry name" value="PRMT5_TIM"/>
</dbReference>
<feature type="active site" description="Proton donor/acceptor" evidence="5">
    <location>
        <position position="349"/>
    </location>
</feature>
<keyword evidence="2 4" id="KW-0808">Transferase</keyword>
<dbReference type="SUPFAM" id="SSF53335">
    <property type="entry name" value="S-adenosyl-L-methionine-dependent methyltransferases"/>
    <property type="match status" value="1"/>
</dbReference>
<dbReference type="InterPro" id="IPR029063">
    <property type="entry name" value="SAM-dependent_MTases_sf"/>
</dbReference>
<evidence type="ECO:0000256" key="1">
    <source>
        <dbReference type="ARBA" id="ARBA00022603"/>
    </source>
</evidence>
<evidence type="ECO:0000256" key="7">
    <source>
        <dbReference type="PIRSR" id="PIRSR015894-3"/>
    </source>
</evidence>